<feature type="domain" description="Large ribosomal subunit protein uL6 alpha-beta" evidence="5">
    <location>
        <begin position="26"/>
        <end position="90"/>
    </location>
</feature>
<dbReference type="GO" id="GO:0006412">
    <property type="term" value="P:translation"/>
    <property type="evidence" value="ECO:0007669"/>
    <property type="project" value="InterPro"/>
</dbReference>
<evidence type="ECO:0000313" key="7">
    <source>
        <dbReference type="Proteomes" id="UP000094236"/>
    </source>
</evidence>
<evidence type="ECO:0000259" key="5">
    <source>
        <dbReference type="Pfam" id="PF00347"/>
    </source>
</evidence>
<dbReference type="PIRSF" id="PIRSF002162">
    <property type="entry name" value="Ribosomal_L6"/>
    <property type="match status" value="1"/>
</dbReference>
<dbReference type="AlphaFoldDB" id="A0A1E4TRC8"/>
<evidence type="ECO:0000313" key="6">
    <source>
        <dbReference type="EMBL" id="ODV94315.1"/>
    </source>
</evidence>
<comment type="similarity">
    <text evidence="1 4">Belongs to the universal ribosomal protein uL6 family.</text>
</comment>
<gene>
    <name evidence="6" type="ORF">PACTADRAFT_76929</name>
</gene>
<dbReference type="GO" id="GO:0005762">
    <property type="term" value="C:mitochondrial large ribosomal subunit"/>
    <property type="evidence" value="ECO:0007669"/>
    <property type="project" value="TreeGrafter"/>
</dbReference>
<dbReference type="STRING" id="669874.A0A1E4TRC8"/>
<evidence type="ECO:0000256" key="2">
    <source>
        <dbReference type="ARBA" id="ARBA00022980"/>
    </source>
</evidence>
<dbReference type="PRINTS" id="PR00059">
    <property type="entry name" value="RIBOSOMALL6"/>
</dbReference>
<dbReference type="Gene3D" id="3.90.930.12">
    <property type="entry name" value="Ribosomal protein L6, alpha-beta domain"/>
    <property type="match status" value="2"/>
</dbReference>
<accession>A0A1E4TRC8</accession>
<evidence type="ECO:0000256" key="1">
    <source>
        <dbReference type="ARBA" id="ARBA00009356"/>
    </source>
</evidence>
<dbReference type="Pfam" id="PF00347">
    <property type="entry name" value="Ribosomal_L6"/>
    <property type="match status" value="2"/>
</dbReference>
<dbReference type="PROSITE" id="PS00525">
    <property type="entry name" value="RIBOSOMAL_L6_1"/>
    <property type="match status" value="1"/>
</dbReference>
<dbReference type="Proteomes" id="UP000094236">
    <property type="component" value="Unassembled WGS sequence"/>
</dbReference>
<sequence length="190" mass="21186">MTAETSFELNKILIPKIIKKGRSTIKLSQVATIKGPKGALDLIIPDFVKIENLEGKLNVSVPDLDDKIQKSMWGTVRSILQNNIVGVSEGHLTMLRFVGTGYRAQIEKKDDGKNYVMMKVGKCVLQGLPVPEKLIVSAPSTTRIIIEGIDKQQVKLYAANLRKFHPPEPYKGKGIYIDDETITLKDKKIK</sequence>
<dbReference type="SUPFAM" id="SSF56053">
    <property type="entry name" value="Ribosomal protein L6"/>
    <property type="match status" value="2"/>
</dbReference>
<evidence type="ECO:0000256" key="3">
    <source>
        <dbReference type="ARBA" id="ARBA00023274"/>
    </source>
</evidence>
<proteinExistence type="inferred from homology"/>
<organism evidence="6 7">
    <name type="scientific">Pachysolen tannophilus NRRL Y-2460</name>
    <dbReference type="NCBI Taxonomy" id="669874"/>
    <lineage>
        <taxon>Eukaryota</taxon>
        <taxon>Fungi</taxon>
        <taxon>Dikarya</taxon>
        <taxon>Ascomycota</taxon>
        <taxon>Saccharomycotina</taxon>
        <taxon>Pichiomycetes</taxon>
        <taxon>Pachysolenaceae</taxon>
        <taxon>Pachysolen</taxon>
    </lineage>
</organism>
<feature type="domain" description="Large ribosomal subunit protein uL6 alpha-beta" evidence="5">
    <location>
        <begin position="98"/>
        <end position="175"/>
    </location>
</feature>
<dbReference type="GO" id="GO:0019843">
    <property type="term" value="F:rRNA binding"/>
    <property type="evidence" value="ECO:0007669"/>
    <property type="project" value="InterPro"/>
</dbReference>
<dbReference type="EMBL" id="KV454016">
    <property type="protein sequence ID" value="ODV94315.1"/>
    <property type="molecule type" value="Genomic_DNA"/>
</dbReference>
<name>A0A1E4TRC8_PACTA</name>
<keyword evidence="3 4" id="KW-0687">Ribonucleoprotein</keyword>
<dbReference type="InterPro" id="IPR002358">
    <property type="entry name" value="Ribosomal_uL6_CS"/>
</dbReference>
<dbReference type="InterPro" id="IPR019906">
    <property type="entry name" value="Ribosomal_uL6_bac-type"/>
</dbReference>
<dbReference type="PANTHER" id="PTHR11655">
    <property type="entry name" value="60S/50S RIBOSOMAL PROTEIN L6/L9"/>
    <property type="match status" value="1"/>
</dbReference>
<keyword evidence="2 4" id="KW-0689">Ribosomal protein</keyword>
<dbReference type="InterPro" id="IPR036789">
    <property type="entry name" value="Ribosomal_uL6-like_a/b-dom_sf"/>
</dbReference>
<keyword evidence="7" id="KW-1185">Reference proteome</keyword>
<dbReference type="OrthoDB" id="540873at2759"/>
<dbReference type="InterPro" id="IPR020040">
    <property type="entry name" value="Ribosomal_uL6_a/b-dom"/>
</dbReference>
<protein>
    <recommendedName>
        <fullName evidence="5">Large ribosomal subunit protein uL6 alpha-beta domain-containing protein</fullName>
    </recommendedName>
</protein>
<dbReference type="PANTHER" id="PTHR11655:SF14">
    <property type="entry name" value="LARGE RIBOSOMAL SUBUNIT PROTEIN UL6M"/>
    <property type="match status" value="1"/>
</dbReference>
<dbReference type="GO" id="GO:0003735">
    <property type="term" value="F:structural constituent of ribosome"/>
    <property type="evidence" value="ECO:0007669"/>
    <property type="project" value="InterPro"/>
</dbReference>
<evidence type="ECO:0000256" key="4">
    <source>
        <dbReference type="RuleBase" id="RU003869"/>
    </source>
</evidence>
<reference evidence="7" key="1">
    <citation type="submission" date="2016-05" db="EMBL/GenBank/DDBJ databases">
        <title>Comparative genomics of biotechnologically important yeasts.</title>
        <authorList>
            <consortium name="DOE Joint Genome Institute"/>
            <person name="Riley R."/>
            <person name="Haridas S."/>
            <person name="Wolfe K.H."/>
            <person name="Lopes M.R."/>
            <person name="Hittinger C.T."/>
            <person name="Goker M."/>
            <person name="Salamov A."/>
            <person name="Wisecaver J."/>
            <person name="Long T.M."/>
            <person name="Aerts A.L."/>
            <person name="Barry K."/>
            <person name="Choi C."/>
            <person name="Clum A."/>
            <person name="Coughlan A.Y."/>
            <person name="Deshpande S."/>
            <person name="Douglass A.P."/>
            <person name="Hanson S.J."/>
            <person name="Klenk H.-P."/>
            <person name="Labutti K."/>
            <person name="Lapidus A."/>
            <person name="Lindquist E."/>
            <person name="Lipzen A."/>
            <person name="Meier-Kolthoff J.P."/>
            <person name="Ohm R.A."/>
            <person name="Otillar R.P."/>
            <person name="Pangilinan J."/>
            <person name="Peng Y."/>
            <person name="Rokas A."/>
            <person name="Rosa C.A."/>
            <person name="Scheuner C."/>
            <person name="Sibirny A.A."/>
            <person name="Slot J.C."/>
            <person name="Stielow J.B."/>
            <person name="Sun H."/>
            <person name="Kurtzman C.P."/>
            <person name="Blackwell M."/>
            <person name="Grigoriev I.V."/>
            <person name="Jeffries T.W."/>
        </authorList>
    </citation>
    <scope>NUCLEOTIDE SEQUENCE [LARGE SCALE GENOMIC DNA]</scope>
    <source>
        <strain evidence="7">NRRL Y-2460</strain>
    </source>
</reference>
<dbReference type="InterPro" id="IPR000702">
    <property type="entry name" value="Ribosomal_uL6-like"/>
</dbReference>